<dbReference type="InterPro" id="IPR036366">
    <property type="entry name" value="PGBDSf"/>
</dbReference>
<feature type="domain" description="HTH cro/C1-type" evidence="3">
    <location>
        <begin position="1"/>
        <end position="57"/>
    </location>
</feature>
<organism evidence="4 5">
    <name type="scientific">Saccharothrix syringae</name>
    <name type="common">Nocardiopsis syringae</name>
    <dbReference type="NCBI Taxonomy" id="103733"/>
    <lineage>
        <taxon>Bacteria</taxon>
        <taxon>Bacillati</taxon>
        <taxon>Actinomycetota</taxon>
        <taxon>Actinomycetes</taxon>
        <taxon>Pseudonocardiales</taxon>
        <taxon>Pseudonocardiaceae</taxon>
        <taxon>Saccharothrix</taxon>
    </lineage>
</organism>
<keyword evidence="5" id="KW-1185">Reference proteome</keyword>
<protein>
    <submittedName>
        <fullName evidence="4">Peptidoglycan-binding protein</fullName>
    </submittedName>
</protein>
<accession>A0A5Q0HEX3</accession>
<feature type="compositionally biased region" description="Pro residues" evidence="1">
    <location>
        <begin position="133"/>
        <end position="144"/>
    </location>
</feature>
<dbReference type="Pfam" id="PF01471">
    <property type="entry name" value="PG_binding_1"/>
    <property type="match status" value="1"/>
</dbReference>
<dbReference type="InterPro" id="IPR001387">
    <property type="entry name" value="Cro/C1-type_HTH"/>
</dbReference>
<dbReference type="InterPro" id="IPR036365">
    <property type="entry name" value="PGBD-like_sf"/>
</dbReference>
<keyword evidence="2" id="KW-0472">Membrane</keyword>
<dbReference type="EMBL" id="CP034550">
    <property type="protein sequence ID" value="QFZ24649.1"/>
    <property type="molecule type" value="Genomic_DNA"/>
</dbReference>
<dbReference type="Proteomes" id="UP000325787">
    <property type="component" value="Chromosome"/>
</dbReference>
<dbReference type="SMART" id="SM00530">
    <property type="entry name" value="HTH_XRE"/>
    <property type="match status" value="1"/>
</dbReference>
<dbReference type="SUPFAM" id="SSF53955">
    <property type="entry name" value="Lysozyme-like"/>
    <property type="match status" value="1"/>
</dbReference>
<evidence type="ECO:0000256" key="2">
    <source>
        <dbReference type="SAM" id="Phobius"/>
    </source>
</evidence>
<dbReference type="AlphaFoldDB" id="A0A5Q0HEX3"/>
<dbReference type="SUPFAM" id="SSF47090">
    <property type="entry name" value="PGBD-like"/>
    <property type="match status" value="1"/>
</dbReference>
<keyword evidence="2" id="KW-0812">Transmembrane</keyword>
<evidence type="ECO:0000256" key="1">
    <source>
        <dbReference type="SAM" id="MobiDB-lite"/>
    </source>
</evidence>
<sequence length="394" mass="42599">MLRMLKERSGRSYEALAKRVGTSGSSLHRYCAGAKVPADYGVVHRFARECGATRAELQELHRLWVLADAERRPAPDPAPEPAPAPEPTPAPEPVPAPEPDSAPEPDAPRPDSRPAAPAPVAVPVAAPASSAEPAPPAAPEPAAAPTPTDDRPDPAPDPAPAPADATPVPRDRRRWAAVLAVVALVLAGGVVWWWTRPAGPTAHVEGPLLLSAACPPVIGMGQHDECVREVQVLLSQAGAHLDVDGDFGPQTQRRVIAFQVLADLQPRGVVDEPTKHALYERRANLVTWTPEQVEARVREVFPEEPDRAAGIARCQSFLDPLHVLPNTNGTRNWGVFQLSDALLREFGGTPRQAFDPEWNIRTARRAWARYRDFRDWPHCDQPFRTAPGAPPTSG</sequence>
<feature type="compositionally biased region" description="Low complexity" evidence="1">
    <location>
        <begin position="113"/>
        <end position="132"/>
    </location>
</feature>
<dbReference type="CDD" id="cd00093">
    <property type="entry name" value="HTH_XRE"/>
    <property type="match status" value="1"/>
</dbReference>
<reference evidence="5" key="1">
    <citation type="journal article" date="2021" name="Curr. Microbiol.">
        <title>Complete genome of nocamycin-producing strain Saccharothrix syringae NRRL B-16468 reveals the biosynthetic potential for secondary metabolites.</title>
        <authorList>
            <person name="Mo X."/>
            <person name="Yang S."/>
        </authorList>
    </citation>
    <scope>NUCLEOTIDE SEQUENCE [LARGE SCALE GENOMIC DNA]</scope>
    <source>
        <strain evidence="5">ATCC 51364 / DSM 43886 / JCM 6844 / KCTC 9398 / NBRC 14523 / NRRL B-16468 / INA 2240</strain>
    </source>
</reference>
<dbReference type="Gene3D" id="1.10.101.10">
    <property type="entry name" value="PGBD-like superfamily/PGBD"/>
    <property type="match status" value="1"/>
</dbReference>
<proteinExistence type="predicted"/>
<dbReference type="Pfam" id="PF13560">
    <property type="entry name" value="HTH_31"/>
    <property type="match status" value="1"/>
</dbReference>
<evidence type="ECO:0000259" key="3">
    <source>
        <dbReference type="SMART" id="SM00530"/>
    </source>
</evidence>
<feature type="compositionally biased region" description="Pro residues" evidence="1">
    <location>
        <begin position="75"/>
        <end position="102"/>
    </location>
</feature>
<evidence type="ECO:0000313" key="5">
    <source>
        <dbReference type="Proteomes" id="UP000325787"/>
    </source>
</evidence>
<dbReference type="OrthoDB" id="7180791at2"/>
<keyword evidence="2" id="KW-1133">Transmembrane helix</keyword>
<dbReference type="KEGG" id="ssyi:EKG83_32675"/>
<name>A0A5Q0HEX3_SACSY</name>
<dbReference type="InterPro" id="IPR023346">
    <property type="entry name" value="Lysozyme-like_dom_sf"/>
</dbReference>
<gene>
    <name evidence="4" type="ORF">EKG83_32675</name>
</gene>
<feature type="transmembrane region" description="Helical" evidence="2">
    <location>
        <begin position="175"/>
        <end position="194"/>
    </location>
</feature>
<evidence type="ECO:0000313" key="4">
    <source>
        <dbReference type="EMBL" id="QFZ24649.1"/>
    </source>
</evidence>
<feature type="region of interest" description="Disordered" evidence="1">
    <location>
        <begin position="72"/>
        <end position="169"/>
    </location>
</feature>
<dbReference type="InterPro" id="IPR002477">
    <property type="entry name" value="Peptidoglycan-bd-like"/>
</dbReference>